<protein>
    <submittedName>
        <fullName evidence="2">Uncharacterized protein</fullName>
    </submittedName>
</protein>
<proteinExistence type="predicted"/>
<comment type="caution">
    <text evidence="2">The sequence shown here is derived from an EMBL/GenBank/DDBJ whole genome shotgun (WGS) entry which is preliminary data.</text>
</comment>
<evidence type="ECO:0000256" key="1">
    <source>
        <dbReference type="SAM" id="Phobius"/>
    </source>
</evidence>
<dbReference type="EMBL" id="JANVFS010000044">
    <property type="protein sequence ID" value="KAJ4466633.1"/>
    <property type="molecule type" value="Genomic_DNA"/>
</dbReference>
<name>A0A9W9DEL7_9AGAR</name>
<evidence type="ECO:0000313" key="2">
    <source>
        <dbReference type="EMBL" id="KAJ4466633.1"/>
    </source>
</evidence>
<keyword evidence="1" id="KW-0812">Transmembrane</keyword>
<feature type="transmembrane region" description="Helical" evidence="1">
    <location>
        <begin position="29"/>
        <end position="49"/>
    </location>
</feature>
<reference evidence="2" key="2">
    <citation type="journal article" date="2023" name="Proc. Natl. Acad. Sci. U.S.A.">
        <title>A global phylogenomic analysis of the shiitake genus Lentinula.</title>
        <authorList>
            <person name="Sierra-Patev S."/>
            <person name="Min B."/>
            <person name="Naranjo-Ortiz M."/>
            <person name="Looney B."/>
            <person name="Konkel Z."/>
            <person name="Slot J.C."/>
            <person name="Sakamoto Y."/>
            <person name="Steenwyk J.L."/>
            <person name="Rokas A."/>
            <person name="Carro J."/>
            <person name="Camarero S."/>
            <person name="Ferreira P."/>
            <person name="Molpeceres G."/>
            <person name="Ruiz-Duenas F.J."/>
            <person name="Serrano A."/>
            <person name="Henrissat B."/>
            <person name="Drula E."/>
            <person name="Hughes K.W."/>
            <person name="Mata J.L."/>
            <person name="Ishikawa N.K."/>
            <person name="Vargas-Isla R."/>
            <person name="Ushijima S."/>
            <person name="Smith C.A."/>
            <person name="Donoghue J."/>
            <person name="Ahrendt S."/>
            <person name="Andreopoulos W."/>
            <person name="He G."/>
            <person name="LaButti K."/>
            <person name="Lipzen A."/>
            <person name="Ng V."/>
            <person name="Riley R."/>
            <person name="Sandor L."/>
            <person name="Barry K."/>
            <person name="Martinez A.T."/>
            <person name="Xiao Y."/>
            <person name="Gibbons J.G."/>
            <person name="Terashima K."/>
            <person name="Grigoriev I.V."/>
            <person name="Hibbett D."/>
        </authorList>
    </citation>
    <scope>NUCLEOTIDE SEQUENCE</scope>
    <source>
        <strain evidence="2">Sp2 HRB7682 ss15</strain>
    </source>
</reference>
<gene>
    <name evidence="2" type="ORF">C8J55DRAFT_439656</name>
</gene>
<dbReference type="Proteomes" id="UP001150238">
    <property type="component" value="Unassembled WGS sequence"/>
</dbReference>
<reference evidence="2" key="1">
    <citation type="submission" date="2022-08" db="EMBL/GenBank/DDBJ databases">
        <authorList>
            <consortium name="DOE Joint Genome Institute"/>
            <person name="Min B."/>
            <person name="Riley R."/>
            <person name="Sierra-Patev S."/>
            <person name="Naranjo-Ortiz M."/>
            <person name="Looney B."/>
            <person name="Konkel Z."/>
            <person name="Slot J.C."/>
            <person name="Sakamoto Y."/>
            <person name="Steenwyk J.L."/>
            <person name="Rokas A."/>
            <person name="Carro J."/>
            <person name="Camarero S."/>
            <person name="Ferreira P."/>
            <person name="Molpeceres G."/>
            <person name="Ruiz-Duenas F.J."/>
            <person name="Serrano A."/>
            <person name="Henrissat B."/>
            <person name="Drula E."/>
            <person name="Hughes K.W."/>
            <person name="Mata J.L."/>
            <person name="Ishikawa N.K."/>
            <person name="Vargas-Isla R."/>
            <person name="Ushijima S."/>
            <person name="Smith C.A."/>
            <person name="Ahrendt S."/>
            <person name="Andreopoulos W."/>
            <person name="He G."/>
            <person name="Labutti K."/>
            <person name="Lipzen A."/>
            <person name="Ng V."/>
            <person name="Sandor L."/>
            <person name="Barry K."/>
            <person name="Martinez A.T."/>
            <person name="Xiao Y."/>
            <person name="Gibbons J.G."/>
            <person name="Terashima K."/>
            <person name="Hibbett D.S."/>
            <person name="Grigoriev I.V."/>
        </authorList>
    </citation>
    <scope>NUCLEOTIDE SEQUENCE</scope>
    <source>
        <strain evidence="2">Sp2 HRB7682 ss15</strain>
    </source>
</reference>
<keyword evidence="1" id="KW-0472">Membrane</keyword>
<keyword evidence="1" id="KW-1133">Transmembrane helix</keyword>
<sequence length="62" mass="7522">QRLKFEKALRNIGRVYTHAFSGFARHINYGAYVLWRMVFVMASAGWTWWGQYKRYVPFPFMI</sequence>
<organism evidence="2 3">
    <name type="scientific">Lentinula lateritia</name>
    <dbReference type="NCBI Taxonomy" id="40482"/>
    <lineage>
        <taxon>Eukaryota</taxon>
        <taxon>Fungi</taxon>
        <taxon>Dikarya</taxon>
        <taxon>Basidiomycota</taxon>
        <taxon>Agaricomycotina</taxon>
        <taxon>Agaricomycetes</taxon>
        <taxon>Agaricomycetidae</taxon>
        <taxon>Agaricales</taxon>
        <taxon>Marasmiineae</taxon>
        <taxon>Omphalotaceae</taxon>
        <taxon>Lentinula</taxon>
    </lineage>
</organism>
<feature type="non-terminal residue" evidence="2">
    <location>
        <position position="62"/>
    </location>
</feature>
<dbReference type="AlphaFoldDB" id="A0A9W9DEL7"/>
<accession>A0A9W9DEL7</accession>
<evidence type="ECO:0000313" key="3">
    <source>
        <dbReference type="Proteomes" id="UP001150238"/>
    </source>
</evidence>